<organism evidence="3 4">
    <name type="scientific">Adiantum capillus-veneris</name>
    <name type="common">Maidenhair fern</name>
    <dbReference type="NCBI Taxonomy" id="13818"/>
    <lineage>
        <taxon>Eukaryota</taxon>
        <taxon>Viridiplantae</taxon>
        <taxon>Streptophyta</taxon>
        <taxon>Embryophyta</taxon>
        <taxon>Tracheophyta</taxon>
        <taxon>Polypodiopsida</taxon>
        <taxon>Polypodiidae</taxon>
        <taxon>Polypodiales</taxon>
        <taxon>Pteridineae</taxon>
        <taxon>Pteridaceae</taxon>
        <taxon>Vittarioideae</taxon>
        <taxon>Adiantum</taxon>
    </lineage>
</organism>
<dbReference type="EMBL" id="JABFUD020000015">
    <property type="protein sequence ID" value="KAI5069024.1"/>
    <property type="molecule type" value="Genomic_DNA"/>
</dbReference>
<gene>
    <name evidence="3" type="ORF">GOP47_0015325</name>
</gene>
<proteinExistence type="predicted"/>
<keyword evidence="2" id="KW-0472">Membrane</keyword>
<dbReference type="Proteomes" id="UP000886520">
    <property type="component" value="Chromosome 15"/>
</dbReference>
<feature type="region of interest" description="Disordered" evidence="1">
    <location>
        <begin position="1"/>
        <end position="20"/>
    </location>
</feature>
<feature type="compositionally biased region" description="Polar residues" evidence="1">
    <location>
        <begin position="157"/>
        <end position="190"/>
    </location>
</feature>
<feature type="compositionally biased region" description="Low complexity" evidence="1">
    <location>
        <begin position="63"/>
        <end position="96"/>
    </location>
</feature>
<evidence type="ECO:0000313" key="4">
    <source>
        <dbReference type="Proteomes" id="UP000886520"/>
    </source>
</evidence>
<evidence type="ECO:0000256" key="1">
    <source>
        <dbReference type="SAM" id="MobiDB-lite"/>
    </source>
</evidence>
<keyword evidence="2" id="KW-0812">Transmembrane</keyword>
<evidence type="ECO:0000313" key="3">
    <source>
        <dbReference type="EMBL" id="KAI5069024.1"/>
    </source>
</evidence>
<feature type="compositionally biased region" description="Polar residues" evidence="1">
    <location>
        <begin position="134"/>
        <end position="146"/>
    </location>
</feature>
<evidence type="ECO:0008006" key="5">
    <source>
        <dbReference type="Google" id="ProtNLM"/>
    </source>
</evidence>
<keyword evidence="4" id="KW-1185">Reference proteome</keyword>
<dbReference type="InterPro" id="IPR040339">
    <property type="entry name" value="At1g16860-like"/>
</dbReference>
<protein>
    <recommendedName>
        <fullName evidence="5">Ubiquitin-specific protease family C19-related protein</fullName>
    </recommendedName>
</protein>
<dbReference type="PANTHER" id="PTHR33709">
    <property type="entry name" value="OSJNBA0035M09.9 PROTEIN"/>
    <property type="match status" value="1"/>
</dbReference>
<dbReference type="AlphaFoldDB" id="A0A9D4ZBK1"/>
<dbReference type="OrthoDB" id="1899156at2759"/>
<keyword evidence="2" id="KW-1133">Transmembrane helix</keyword>
<sequence>MGSNRVHQLSSGLYVSGTPDQYKERAPTMVSTAMPYTGGDIKKSGELGKMFDISVETPKTKRSGPLTGGSTVTSSSSTSARAGSFRANTTSNSGPLNNPPPPQITHLGSFSRPNSNSGPLSNKNEPGHGHRSASKNSGPLSRQNSGPLAANLPATGLITSGPVSSGSASRNHSGPIDTNSFSRNPSNQANKIPANQAINNLPPEQSYSVVKNLPRVILWTVVPLFVIGFIAGGFILGAVQNAVLLIIVVALFGALAMLLTWNACMGRRVATHFVAEYADIGLSEAKDGQYVKITGIVTCGSVPLDTSYQRISRCIYTSCGLYEYRSAKAKPARPKHMTFTWGLRYMERRVADFYISDHKSGLRALVKAGYGASVTPFVEENTIVDVTKKDRELSANFLRWLSEHSLSSDDRVMRLKEGYIKEGNLATVMGVVQRTDTVLMIVPPSDPVSTGCQWSSMFLPAHLPGIVLTCEDNSKDDVIPV</sequence>
<feature type="compositionally biased region" description="Polar residues" evidence="1">
    <location>
        <begin position="1"/>
        <end position="13"/>
    </location>
</feature>
<comment type="caution">
    <text evidence="3">The sequence shown here is derived from an EMBL/GenBank/DDBJ whole genome shotgun (WGS) entry which is preliminary data.</text>
</comment>
<name>A0A9D4ZBK1_ADICA</name>
<feature type="compositionally biased region" description="Polar residues" evidence="1">
    <location>
        <begin position="106"/>
        <end position="124"/>
    </location>
</feature>
<dbReference type="PANTHER" id="PTHR33709:SF4">
    <property type="entry name" value="OS08G0230200 PROTEIN"/>
    <property type="match status" value="1"/>
</dbReference>
<feature type="transmembrane region" description="Helical" evidence="2">
    <location>
        <begin position="242"/>
        <end position="261"/>
    </location>
</feature>
<evidence type="ECO:0000256" key="2">
    <source>
        <dbReference type="SAM" id="Phobius"/>
    </source>
</evidence>
<feature type="transmembrane region" description="Helical" evidence="2">
    <location>
        <begin position="216"/>
        <end position="236"/>
    </location>
</feature>
<feature type="region of interest" description="Disordered" evidence="1">
    <location>
        <begin position="56"/>
        <end position="191"/>
    </location>
</feature>
<reference evidence="3" key="1">
    <citation type="submission" date="2021-01" db="EMBL/GenBank/DDBJ databases">
        <title>Adiantum capillus-veneris genome.</title>
        <authorList>
            <person name="Fang Y."/>
            <person name="Liao Q."/>
        </authorList>
    </citation>
    <scope>NUCLEOTIDE SEQUENCE</scope>
    <source>
        <strain evidence="3">H3</strain>
        <tissue evidence="3">Leaf</tissue>
    </source>
</reference>
<accession>A0A9D4ZBK1</accession>